<evidence type="ECO:0000313" key="2">
    <source>
        <dbReference type="Proteomes" id="UP001157034"/>
    </source>
</evidence>
<evidence type="ECO:0000313" key="1">
    <source>
        <dbReference type="EMBL" id="GMA93475.1"/>
    </source>
</evidence>
<name>A0ABQ6K325_9MICO</name>
<reference evidence="2" key="1">
    <citation type="journal article" date="2019" name="Int. J. Syst. Evol. Microbiol.">
        <title>The Global Catalogue of Microorganisms (GCM) 10K type strain sequencing project: providing services to taxonomists for standard genome sequencing and annotation.</title>
        <authorList>
            <consortium name="The Broad Institute Genomics Platform"/>
            <consortium name="The Broad Institute Genome Sequencing Center for Infectious Disease"/>
            <person name="Wu L."/>
            <person name="Ma J."/>
        </authorList>
    </citation>
    <scope>NUCLEOTIDE SEQUENCE [LARGE SCALE GENOMIC DNA]</scope>
    <source>
        <strain evidence="2">NBRC 108894</strain>
    </source>
</reference>
<dbReference type="Proteomes" id="UP001157034">
    <property type="component" value="Unassembled WGS sequence"/>
</dbReference>
<accession>A0ABQ6K325</accession>
<gene>
    <name evidence="1" type="ORF">GCM10025881_02990</name>
</gene>
<proteinExistence type="predicted"/>
<dbReference type="EMBL" id="BSVB01000001">
    <property type="protein sequence ID" value="GMA93475.1"/>
    <property type="molecule type" value="Genomic_DNA"/>
</dbReference>
<sequence length="203" mass="22740">MNSVGYPDSDQVLGDLGTGFVHAFIDAVDGARDDFAAFKQWQPGWFPSFTGRFTANFLHERIWDRLVRVVDGTEGIHVNDREPVRELRSGTTYLIRIKRHHPGDRISAYPTEASSAFWSNSMLTLEGLESFSLALGYYWDAELRAVGDAILSFRDGKDNPIWAIRLRRDTGNASGFSWTPVAPDLPEIDLSGVLRETEEESGS</sequence>
<organism evidence="1 2">
    <name type="scientific">Pseudolysinimonas kribbensis</name>
    <dbReference type="NCBI Taxonomy" id="433641"/>
    <lineage>
        <taxon>Bacteria</taxon>
        <taxon>Bacillati</taxon>
        <taxon>Actinomycetota</taxon>
        <taxon>Actinomycetes</taxon>
        <taxon>Micrococcales</taxon>
        <taxon>Microbacteriaceae</taxon>
        <taxon>Pseudolysinimonas</taxon>
    </lineage>
</organism>
<protein>
    <submittedName>
        <fullName evidence="1">Uncharacterized protein</fullName>
    </submittedName>
</protein>
<comment type="caution">
    <text evidence="1">The sequence shown here is derived from an EMBL/GenBank/DDBJ whole genome shotgun (WGS) entry which is preliminary data.</text>
</comment>
<keyword evidence="2" id="KW-1185">Reference proteome</keyword>
<dbReference type="RefSeq" id="WP_284252299.1">
    <property type="nucleotide sequence ID" value="NZ_BAAAQO010000006.1"/>
</dbReference>